<dbReference type="Proteomes" id="UP000287033">
    <property type="component" value="Unassembled WGS sequence"/>
</dbReference>
<evidence type="ECO:0000313" key="1">
    <source>
        <dbReference type="EMBL" id="GCC28170.1"/>
    </source>
</evidence>
<proteinExistence type="predicted"/>
<gene>
    <name evidence="1" type="ORF">chiPu_0006598</name>
</gene>
<keyword evidence="2" id="KW-1185">Reference proteome</keyword>
<reference evidence="1 2" key="1">
    <citation type="journal article" date="2018" name="Nat. Ecol. Evol.">
        <title>Shark genomes provide insights into elasmobranch evolution and the origin of vertebrates.</title>
        <authorList>
            <person name="Hara Y"/>
            <person name="Yamaguchi K"/>
            <person name="Onimaru K"/>
            <person name="Kadota M"/>
            <person name="Koyanagi M"/>
            <person name="Keeley SD"/>
            <person name="Tatsumi K"/>
            <person name="Tanaka K"/>
            <person name="Motone F"/>
            <person name="Kageyama Y"/>
            <person name="Nozu R"/>
            <person name="Adachi N"/>
            <person name="Nishimura O"/>
            <person name="Nakagawa R"/>
            <person name="Tanegashima C"/>
            <person name="Kiyatake I"/>
            <person name="Matsumoto R"/>
            <person name="Murakumo K"/>
            <person name="Nishida K"/>
            <person name="Terakita A"/>
            <person name="Kuratani S"/>
            <person name="Sato K"/>
            <person name="Hyodo S Kuraku.S."/>
        </authorList>
    </citation>
    <scope>NUCLEOTIDE SEQUENCE [LARGE SCALE GENOMIC DNA]</scope>
</reference>
<name>A0A401SCT6_CHIPU</name>
<sequence length="110" mass="12127">MTPVHLRQGLMYERGRRGERNIGGSMKADTSHIEELSMIGEVPSPEAHSLINEHDCITSWKCVNCPPSNQTGSGRFEGASKIPRTQMTGFETQVWISFVGGGLSSVTFRM</sequence>
<organism evidence="1 2">
    <name type="scientific">Chiloscyllium punctatum</name>
    <name type="common">Brownbanded bambooshark</name>
    <name type="synonym">Hemiscyllium punctatum</name>
    <dbReference type="NCBI Taxonomy" id="137246"/>
    <lineage>
        <taxon>Eukaryota</taxon>
        <taxon>Metazoa</taxon>
        <taxon>Chordata</taxon>
        <taxon>Craniata</taxon>
        <taxon>Vertebrata</taxon>
        <taxon>Chondrichthyes</taxon>
        <taxon>Elasmobranchii</taxon>
        <taxon>Galeomorphii</taxon>
        <taxon>Galeoidea</taxon>
        <taxon>Orectolobiformes</taxon>
        <taxon>Hemiscylliidae</taxon>
        <taxon>Chiloscyllium</taxon>
    </lineage>
</organism>
<evidence type="ECO:0000313" key="2">
    <source>
        <dbReference type="Proteomes" id="UP000287033"/>
    </source>
</evidence>
<comment type="caution">
    <text evidence="1">The sequence shown here is derived from an EMBL/GenBank/DDBJ whole genome shotgun (WGS) entry which is preliminary data.</text>
</comment>
<dbReference type="AlphaFoldDB" id="A0A401SCT6"/>
<dbReference type="EMBL" id="BEZZ01000194">
    <property type="protein sequence ID" value="GCC28170.1"/>
    <property type="molecule type" value="Genomic_DNA"/>
</dbReference>
<protein>
    <submittedName>
        <fullName evidence="1">Uncharacterized protein</fullName>
    </submittedName>
</protein>
<accession>A0A401SCT6</accession>